<name>A0A835YPW1_9STRA</name>
<keyword evidence="3" id="KW-1185">Reference proteome</keyword>
<dbReference type="EMBL" id="JAFCMP010000521">
    <property type="protein sequence ID" value="KAG5177847.1"/>
    <property type="molecule type" value="Genomic_DNA"/>
</dbReference>
<feature type="compositionally biased region" description="Polar residues" evidence="1">
    <location>
        <begin position="117"/>
        <end position="135"/>
    </location>
</feature>
<feature type="region of interest" description="Disordered" evidence="1">
    <location>
        <begin position="155"/>
        <end position="200"/>
    </location>
</feature>
<evidence type="ECO:0000313" key="3">
    <source>
        <dbReference type="Proteomes" id="UP000664859"/>
    </source>
</evidence>
<evidence type="ECO:0000256" key="1">
    <source>
        <dbReference type="SAM" id="MobiDB-lite"/>
    </source>
</evidence>
<feature type="region of interest" description="Disordered" evidence="1">
    <location>
        <begin position="94"/>
        <end position="135"/>
    </location>
</feature>
<sequence>MGDAPYAPAARYRPPYSTAVEDVEMLAAPGGGSGGGARRYSGSVMAPNGALLAPPLQPVLLLPGWSEPSPLARGSSGGGGGGGAVHRGSASYTAGSLGKDASSPWGGFSDSVRSGAATDSTASMTSWVSHSSGTGSAFALGQDSTFSVAAQDSVSPFTAAGGGGGGGGGSSSGSAQDRSQWAPPPPPHAEDQNWVSARGT</sequence>
<feature type="compositionally biased region" description="Gly residues" evidence="1">
    <location>
        <begin position="160"/>
        <end position="171"/>
    </location>
</feature>
<proteinExistence type="predicted"/>
<organism evidence="2 3">
    <name type="scientific">Tribonema minus</name>
    <dbReference type="NCBI Taxonomy" id="303371"/>
    <lineage>
        <taxon>Eukaryota</taxon>
        <taxon>Sar</taxon>
        <taxon>Stramenopiles</taxon>
        <taxon>Ochrophyta</taxon>
        <taxon>PX clade</taxon>
        <taxon>Xanthophyceae</taxon>
        <taxon>Tribonematales</taxon>
        <taxon>Tribonemataceae</taxon>
        <taxon>Tribonema</taxon>
    </lineage>
</organism>
<dbReference type="AlphaFoldDB" id="A0A835YPW1"/>
<protein>
    <submittedName>
        <fullName evidence="2">Uncharacterized protein</fullName>
    </submittedName>
</protein>
<evidence type="ECO:0000313" key="2">
    <source>
        <dbReference type="EMBL" id="KAG5177847.1"/>
    </source>
</evidence>
<reference evidence="2" key="1">
    <citation type="submission" date="2021-02" db="EMBL/GenBank/DDBJ databases">
        <title>First Annotated Genome of the Yellow-green Alga Tribonema minus.</title>
        <authorList>
            <person name="Mahan K.M."/>
        </authorList>
    </citation>
    <scope>NUCLEOTIDE SEQUENCE</scope>
    <source>
        <strain evidence="2">UTEX B ZZ1240</strain>
    </source>
</reference>
<gene>
    <name evidence="2" type="ORF">JKP88DRAFT_226124</name>
</gene>
<comment type="caution">
    <text evidence="2">The sequence shown here is derived from an EMBL/GenBank/DDBJ whole genome shotgun (WGS) entry which is preliminary data.</text>
</comment>
<accession>A0A835YPW1</accession>
<dbReference type="Proteomes" id="UP000664859">
    <property type="component" value="Unassembled WGS sequence"/>
</dbReference>